<proteinExistence type="predicted"/>
<keyword evidence="4" id="KW-0249">Electron transport</keyword>
<feature type="chain" id="PRO_5045121544" description="DOMON domain-containing protein" evidence="6">
    <location>
        <begin position="28"/>
        <end position="197"/>
    </location>
</feature>
<evidence type="ECO:0000256" key="2">
    <source>
        <dbReference type="ARBA" id="ARBA00022448"/>
    </source>
</evidence>
<keyword evidence="9" id="KW-1185">Reference proteome</keyword>
<protein>
    <recommendedName>
        <fullName evidence="7">DOMON domain-containing protein</fullName>
    </recommendedName>
</protein>
<evidence type="ECO:0000313" key="8">
    <source>
        <dbReference type="EMBL" id="KAK4484299.1"/>
    </source>
</evidence>
<comment type="caution">
    <text evidence="8">The sequence shown here is derived from an EMBL/GenBank/DDBJ whole genome shotgun (WGS) entry which is preliminary data.</text>
</comment>
<accession>A0ABR0D4W2</accession>
<feature type="domain" description="DOMON" evidence="7">
    <location>
        <begin position="53"/>
        <end position="168"/>
    </location>
</feature>
<evidence type="ECO:0000256" key="5">
    <source>
        <dbReference type="ARBA" id="ARBA00023136"/>
    </source>
</evidence>
<reference evidence="8 9" key="1">
    <citation type="journal article" date="2023" name="bioRxiv">
        <title>Genome report: Whole genome sequence and annotation of Penstemon davidsonii.</title>
        <authorList>
            <person name="Ostevik K.L."/>
            <person name="Alabady M."/>
            <person name="Zhang M."/>
            <person name="Rausher M.D."/>
        </authorList>
    </citation>
    <scope>NUCLEOTIDE SEQUENCE [LARGE SCALE GENOMIC DNA]</scope>
    <source>
        <strain evidence="8">DNT005</strain>
        <tissue evidence="8">Whole leaf</tissue>
    </source>
</reference>
<keyword evidence="2" id="KW-0813">Transport</keyword>
<dbReference type="Pfam" id="PF04526">
    <property type="entry name" value="DUF568"/>
    <property type="match status" value="1"/>
</dbReference>
<evidence type="ECO:0000256" key="4">
    <source>
        <dbReference type="ARBA" id="ARBA00022982"/>
    </source>
</evidence>
<keyword evidence="5" id="KW-0472">Membrane</keyword>
<evidence type="ECO:0000256" key="3">
    <source>
        <dbReference type="ARBA" id="ARBA00022729"/>
    </source>
</evidence>
<dbReference type="PANTHER" id="PTHR23130">
    <property type="entry name" value="CYTOCHROME B561 AND DOMON DOMAIN-CONTAINING PROTEIN"/>
    <property type="match status" value="1"/>
</dbReference>
<dbReference type="InterPro" id="IPR005018">
    <property type="entry name" value="DOMON_domain"/>
</dbReference>
<name>A0ABR0D4W2_9LAMI</name>
<dbReference type="Proteomes" id="UP001291926">
    <property type="component" value="Unassembled WGS sequence"/>
</dbReference>
<feature type="signal peptide" evidence="6">
    <location>
        <begin position="1"/>
        <end position="27"/>
    </location>
</feature>
<dbReference type="PROSITE" id="PS50836">
    <property type="entry name" value="DOMON"/>
    <property type="match status" value="1"/>
</dbReference>
<dbReference type="EMBL" id="JAYDYQ010002533">
    <property type="protein sequence ID" value="KAK4484299.1"/>
    <property type="molecule type" value="Genomic_DNA"/>
</dbReference>
<comment type="subcellular location">
    <subcellularLocation>
        <location evidence="1">Membrane</location>
    </subcellularLocation>
</comment>
<evidence type="ECO:0000259" key="7">
    <source>
        <dbReference type="PROSITE" id="PS50836"/>
    </source>
</evidence>
<dbReference type="PANTHER" id="PTHR23130:SF159">
    <property type="entry name" value="OS08G0335600 PROTEIN"/>
    <property type="match status" value="1"/>
</dbReference>
<dbReference type="CDD" id="cd09629">
    <property type="entry name" value="DOMON_CIL1_like"/>
    <property type="match status" value="1"/>
</dbReference>
<gene>
    <name evidence="8" type="ORF">RD792_006876</name>
</gene>
<organism evidence="8 9">
    <name type="scientific">Penstemon davidsonii</name>
    <dbReference type="NCBI Taxonomy" id="160366"/>
    <lineage>
        <taxon>Eukaryota</taxon>
        <taxon>Viridiplantae</taxon>
        <taxon>Streptophyta</taxon>
        <taxon>Embryophyta</taxon>
        <taxon>Tracheophyta</taxon>
        <taxon>Spermatophyta</taxon>
        <taxon>Magnoliopsida</taxon>
        <taxon>eudicotyledons</taxon>
        <taxon>Gunneridae</taxon>
        <taxon>Pentapetalae</taxon>
        <taxon>asterids</taxon>
        <taxon>lamiids</taxon>
        <taxon>Lamiales</taxon>
        <taxon>Plantaginaceae</taxon>
        <taxon>Cheloneae</taxon>
        <taxon>Penstemon</taxon>
    </lineage>
</organism>
<keyword evidence="3 6" id="KW-0732">Signal</keyword>
<evidence type="ECO:0000256" key="1">
    <source>
        <dbReference type="ARBA" id="ARBA00004370"/>
    </source>
</evidence>
<evidence type="ECO:0000256" key="6">
    <source>
        <dbReference type="SAM" id="SignalP"/>
    </source>
</evidence>
<sequence length="197" mass="21243">MIMASVCPVNLFFQVFVSFFIISSAAAADAQICSNNTFSPNKVYNSCIDLPYLGAHLHWNYNPSTRKVSIAYRATQISGGWIAWAINPTGTGMVGSQALVAFHNANGSMTVYSTSITSYNPSMQPSDLSFQVSNISAQYSNTDMLTIFAVIGPLEENGTIVNQVWQAGTSVSSNIPQIHPTSPPNLQSMGKLNFLST</sequence>
<dbReference type="InterPro" id="IPR045265">
    <property type="entry name" value="AIR12_DOMON"/>
</dbReference>
<evidence type="ECO:0000313" key="9">
    <source>
        <dbReference type="Proteomes" id="UP001291926"/>
    </source>
</evidence>